<dbReference type="EMBL" id="JAQOSQ010000010">
    <property type="protein sequence ID" value="MDJ1183795.1"/>
    <property type="molecule type" value="Genomic_DNA"/>
</dbReference>
<dbReference type="PRINTS" id="PR00681">
    <property type="entry name" value="RIBOSOMALS1"/>
</dbReference>
<keyword evidence="3" id="KW-0687">Ribonucleoprotein</keyword>
<dbReference type="Proteomes" id="UP001232992">
    <property type="component" value="Unassembled WGS sequence"/>
</dbReference>
<dbReference type="SMART" id="SM00316">
    <property type="entry name" value="S1"/>
    <property type="match status" value="3"/>
</dbReference>
<gene>
    <name evidence="6" type="ORF">PMH09_11415</name>
</gene>
<dbReference type="GO" id="GO:0005840">
    <property type="term" value="C:ribosome"/>
    <property type="evidence" value="ECO:0007669"/>
    <property type="project" value="UniProtKB-KW"/>
</dbReference>
<keyword evidence="7" id="KW-1185">Reference proteome</keyword>
<evidence type="ECO:0000313" key="6">
    <source>
        <dbReference type="EMBL" id="MDJ1183795.1"/>
    </source>
</evidence>
<feature type="region of interest" description="Disordered" evidence="4">
    <location>
        <begin position="306"/>
        <end position="379"/>
    </location>
</feature>
<reference evidence="6 7" key="1">
    <citation type="submission" date="2023-01" db="EMBL/GenBank/DDBJ databases">
        <title>Novel diversity within Roseofilum (Cyanobacteria; Desertifilaceae) from marine benthic mats with descriptions of four novel species.</title>
        <authorList>
            <person name="Wang Y."/>
            <person name="Berthold D.E."/>
            <person name="Hu J."/>
            <person name="Lefler F.W."/>
            <person name="Laughinghouse H.D. IV."/>
        </authorList>
    </citation>
    <scope>NUCLEOTIDE SEQUENCE [LARGE SCALE GENOMIC DNA]</scope>
    <source>
        <strain evidence="6 7">BLCC-M143</strain>
    </source>
</reference>
<evidence type="ECO:0000256" key="3">
    <source>
        <dbReference type="ARBA" id="ARBA00023274"/>
    </source>
</evidence>
<dbReference type="Gene3D" id="2.40.50.140">
    <property type="entry name" value="Nucleic acid-binding proteins"/>
    <property type="match status" value="3"/>
</dbReference>
<dbReference type="InterPro" id="IPR003029">
    <property type="entry name" value="S1_domain"/>
</dbReference>
<dbReference type="CDD" id="cd05687">
    <property type="entry name" value="S1_RPS1_repeat_ec1_hs1"/>
    <property type="match status" value="1"/>
</dbReference>
<evidence type="ECO:0000256" key="2">
    <source>
        <dbReference type="ARBA" id="ARBA00022980"/>
    </source>
</evidence>
<dbReference type="InterPro" id="IPR050437">
    <property type="entry name" value="Ribos_protein_bS1-like"/>
</dbReference>
<dbReference type="PROSITE" id="PS50126">
    <property type="entry name" value="S1"/>
    <property type="match status" value="3"/>
</dbReference>
<dbReference type="PANTHER" id="PTHR10724:SF7">
    <property type="entry name" value="SMALL RIBOSOMAL SUBUNIT PROTEIN BS1C"/>
    <property type="match status" value="1"/>
</dbReference>
<evidence type="ECO:0000313" key="7">
    <source>
        <dbReference type="Proteomes" id="UP001232992"/>
    </source>
</evidence>
<comment type="caution">
    <text evidence="6">The sequence shown here is derived from an EMBL/GenBank/DDBJ whole genome shotgun (WGS) entry which is preliminary data.</text>
</comment>
<proteinExistence type="inferred from homology"/>
<feature type="domain" description="S1 motif" evidence="5">
    <location>
        <begin position="119"/>
        <end position="183"/>
    </location>
</feature>
<dbReference type="RefSeq" id="WP_283758447.1">
    <property type="nucleotide sequence ID" value="NZ_JAQOSQ010000010.1"/>
</dbReference>
<dbReference type="InterPro" id="IPR035104">
    <property type="entry name" value="Ribosomal_protein_S1-like"/>
</dbReference>
<dbReference type="PANTHER" id="PTHR10724">
    <property type="entry name" value="30S RIBOSOMAL PROTEIN S1"/>
    <property type="match status" value="1"/>
</dbReference>
<feature type="domain" description="S1 motif" evidence="5">
    <location>
        <begin position="32"/>
        <end position="101"/>
    </location>
</feature>
<dbReference type="NCBIfam" id="NF005639">
    <property type="entry name" value="PRK07400.1"/>
    <property type="match status" value="1"/>
</dbReference>
<keyword evidence="2 6" id="KW-0689">Ribosomal protein</keyword>
<comment type="similarity">
    <text evidence="1">Belongs to the bacterial ribosomal protein bS1 family.</text>
</comment>
<sequence>MVNQELTATDIGFTHEDFAALLDKYDYHFSPGDTVAGTVFSLEPRGALIDIGAKTAAYIPIQEMSINRIDTPDEVLQSNETREFFILTDENEDGQLTLSIRRIEYMRAWERVRQLQAEDATVRAQVFATNRGGALVRIEGLRGFIPGSHISTRKPKEDLMGEELPLKFLEVDEDRNRLVLSHRRALVERKMNRLEVGEVVLGMVRGLKPYGAFIDIGGVSGLLHISEISHDHIDTPHSVFNVNDEIKVMIIDLDAERGRISLSTKQLEPEPGDMVKNPDLVYDKAEEMAERYRQKLRAQAEGIELPVEGETAAPEATDDDQEQAEVAEEAVEEAVEAVEENAPTSEVEVSAEESEDEMAAADEPEVVAEPVEEELATAE</sequence>
<evidence type="ECO:0000256" key="1">
    <source>
        <dbReference type="ARBA" id="ARBA00006767"/>
    </source>
</evidence>
<feature type="compositionally biased region" description="Acidic residues" evidence="4">
    <location>
        <begin position="316"/>
        <end position="339"/>
    </location>
</feature>
<dbReference type="CDD" id="cd04465">
    <property type="entry name" value="S1_RPS1_repeat_ec2_hs2"/>
    <property type="match status" value="1"/>
</dbReference>
<evidence type="ECO:0000256" key="4">
    <source>
        <dbReference type="SAM" id="MobiDB-lite"/>
    </source>
</evidence>
<accession>A0ABT7BX81</accession>
<evidence type="ECO:0000259" key="5">
    <source>
        <dbReference type="PROSITE" id="PS50126"/>
    </source>
</evidence>
<dbReference type="SUPFAM" id="SSF50249">
    <property type="entry name" value="Nucleic acid-binding proteins"/>
    <property type="match status" value="3"/>
</dbReference>
<name>A0ABT7BX81_9CYAN</name>
<dbReference type="InterPro" id="IPR012340">
    <property type="entry name" value="NA-bd_OB-fold"/>
</dbReference>
<organism evidence="6 7">
    <name type="scientific">Roseofilum casamattae BLCC-M143</name>
    <dbReference type="NCBI Taxonomy" id="3022442"/>
    <lineage>
        <taxon>Bacteria</taxon>
        <taxon>Bacillati</taxon>
        <taxon>Cyanobacteriota</taxon>
        <taxon>Cyanophyceae</taxon>
        <taxon>Desertifilales</taxon>
        <taxon>Desertifilaceae</taxon>
        <taxon>Roseofilum</taxon>
        <taxon>Roseofilum casamattae</taxon>
    </lineage>
</organism>
<feature type="domain" description="S1 motif" evidence="5">
    <location>
        <begin position="197"/>
        <end position="265"/>
    </location>
</feature>
<dbReference type="Pfam" id="PF00575">
    <property type="entry name" value="S1"/>
    <property type="match status" value="3"/>
</dbReference>
<feature type="compositionally biased region" description="Acidic residues" evidence="4">
    <location>
        <begin position="349"/>
        <end position="379"/>
    </location>
</feature>
<protein>
    <submittedName>
        <fullName evidence="6">30S ribosomal protein S1</fullName>
    </submittedName>
</protein>